<comment type="subunit">
    <text evidence="6">Forms polymers.</text>
</comment>
<comment type="subcellular location">
    <subcellularLocation>
        <location evidence="6">Cytoplasm</location>
    </subcellularLocation>
    <text evidence="6">Membrane-associated.</text>
</comment>
<dbReference type="InterPro" id="IPR004753">
    <property type="entry name" value="MreB"/>
</dbReference>
<proteinExistence type="inferred from homology"/>
<dbReference type="SUPFAM" id="SSF53067">
    <property type="entry name" value="Actin-like ATPase domain"/>
    <property type="match status" value="2"/>
</dbReference>
<feature type="binding site" evidence="6">
    <location>
        <begin position="155"/>
        <end position="157"/>
    </location>
    <ligand>
        <name>ATP</name>
        <dbReference type="ChEBI" id="CHEBI:30616"/>
    </ligand>
</feature>
<evidence type="ECO:0000313" key="8">
    <source>
        <dbReference type="Proteomes" id="UP000198402"/>
    </source>
</evidence>
<reference evidence="7 8" key="1">
    <citation type="submission" date="2015-11" db="EMBL/GenBank/DDBJ databases">
        <title>Draft genome sequences of new species of the genus Lactobacillus isolated from orchardgrass silage.</title>
        <authorList>
            <person name="Tohno M."/>
            <person name="Tanizawa Y."/>
            <person name="Arita M."/>
        </authorList>
    </citation>
    <scope>NUCLEOTIDE SEQUENCE [LARGE SCALE GENOMIC DNA]</scope>
    <source>
        <strain evidence="7 8">IWT126</strain>
    </source>
</reference>
<organism evidence="7 8">
    <name type="scientific">Secundilactobacillus silagei JCM 19001</name>
    <dbReference type="NCBI Taxonomy" id="1302250"/>
    <lineage>
        <taxon>Bacteria</taxon>
        <taxon>Bacillati</taxon>
        <taxon>Bacillota</taxon>
        <taxon>Bacilli</taxon>
        <taxon>Lactobacillales</taxon>
        <taxon>Lactobacillaceae</taxon>
        <taxon>Secundilactobacillus</taxon>
    </lineage>
</organism>
<dbReference type="PRINTS" id="PR01652">
    <property type="entry name" value="SHAPEPROTEIN"/>
</dbReference>
<dbReference type="NCBIfam" id="NF010539">
    <property type="entry name" value="PRK13927.1"/>
    <property type="match status" value="1"/>
</dbReference>
<evidence type="ECO:0000256" key="1">
    <source>
        <dbReference type="ARBA" id="ARBA00022490"/>
    </source>
</evidence>
<protein>
    <recommendedName>
        <fullName evidence="6">Cell shape-determining protein MreB</fullName>
    </recommendedName>
</protein>
<name>A0A1Z5IHD4_9LACO</name>
<gene>
    <name evidence="7" type="primary">mreB_1</name>
    <name evidence="6" type="synonym">mreB</name>
    <name evidence="7" type="ORF">IWT126_01073</name>
</gene>
<keyword evidence="2 6" id="KW-0547">Nucleotide-binding</keyword>
<keyword evidence="3 6" id="KW-0067">ATP-binding</keyword>
<dbReference type="RefSeq" id="WP_089136532.1">
    <property type="nucleotide sequence ID" value="NZ_BCMG01000004.1"/>
</dbReference>
<feature type="binding site" evidence="6">
    <location>
        <begin position="284"/>
        <end position="287"/>
    </location>
    <ligand>
        <name>ATP</name>
        <dbReference type="ChEBI" id="CHEBI:30616"/>
    </ligand>
</feature>
<keyword evidence="4 6" id="KW-0133">Cell shape</keyword>
<dbReference type="OrthoDB" id="9768127at2"/>
<dbReference type="Pfam" id="PF06723">
    <property type="entry name" value="MreB_Mbl"/>
    <property type="match status" value="1"/>
</dbReference>
<dbReference type="STRING" id="1302250.GCA_001313225_00590"/>
<dbReference type="GO" id="GO:0000902">
    <property type="term" value="P:cell morphogenesis"/>
    <property type="evidence" value="ECO:0007669"/>
    <property type="project" value="InterPro"/>
</dbReference>
<evidence type="ECO:0000256" key="2">
    <source>
        <dbReference type="ARBA" id="ARBA00022741"/>
    </source>
</evidence>
<comment type="function">
    <text evidence="6">Forms membrane-associated dynamic filaments that are essential for cell shape determination. Acts by regulating cell wall synthesis and cell elongation, and thus cell shape. A feedback loop between cell geometry and MreB localization may maintain elongated cell shape by targeting cell wall growth to regions of negative cell wall curvature.</text>
</comment>
<keyword evidence="1 6" id="KW-0963">Cytoplasm</keyword>
<comment type="similarity">
    <text evidence="5 6">Belongs to the FtsA/MreB family.</text>
</comment>
<dbReference type="InterPro" id="IPR056546">
    <property type="entry name" value="MreB_MamK-like"/>
</dbReference>
<evidence type="ECO:0000256" key="5">
    <source>
        <dbReference type="ARBA" id="ARBA00023458"/>
    </source>
</evidence>
<evidence type="ECO:0000256" key="3">
    <source>
        <dbReference type="ARBA" id="ARBA00022840"/>
    </source>
</evidence>
<dbReference type="Proteomes" id="UP000198402">
    <property type="component" value="Unassembled WGS sequence"/>
</dbReference>
<dbReference type="PANTHER" id="PTHR42749:SF4">
    <property type="entry name" value="CELL SHAPE-DETERMINING PROTEIN MBL"/>
    <property type="match status" value="1"/>
</dbReference>
<feature type="binding site" evidence="6">
    <location>
        <begin position="203"/>
        <end position="206"/>
    </location>
    <ligand>
        <name>ATP</name>
        <dbReference type="ChEBI" id="CHEBI:30616"/>
    </ligand>
</feature>
<dbReference type="EMBL" id="BCMG01000004">
    <property type="protein sequence ID" value="GAX01048.1"/>
    <property type="molecule type" value="Genomic_DNA"/>
</dbReference>
<dbReference type="GO" id="GO:0005524">
    <property type="term" value="F:ATP binding"/>
    <property type="evidence" value="ECO:0007669"/>
    <property type="project" value="UniProtKB-KW"/>
</dbReference>
<keyword evidence="8" id="KW-1185">Reference proteome</keyword>
<dbReference type="CDD" id="cd10225">
    <property type="entry name" value="ASKHA_NBD_MreB-like"/>
    <property type="match status" value="1"/>
</dbReference>
<dbReference type="HAMAP" id="MF_02207">
    <property type="entry name" value="MreB"/>
    <property type="match status" value="1"/>
</dbReference>
<dbReference type="GO" id="GO:0008360">
    <property type="term" value="P:regulation of cell shape"/>
    <property type="evidence" value="ECO:0007669"/>
    <property type="project" value="UniProtKB-UniRule"/>
</dbReference>
<feature type="binding site" evidence="6">
    <location>
        <begin position="11"/>
        <end position="13"/>
    </location>
    <ligand>
        <name>ATP</name>
        <dbReference type="ChEBI" id="CHEBI:30616"/>
    </ligand>
</feature>
<dbReference type="AlphaFoldDB" id="A0A1Z5IHD4"/>
<evidence type="ECO:0000313" key="7">
    <source>
        <dbReference type="EMBL" id="GAX01048.1"/>
    </source>
</evidence>
<dbReference type="PANTHER" id="PTHR42749">
    <property type="entry name" value="CELL SHAPE-DETERMINING PROTEIN MREB"/>
    <property type="match status" value="1"/>
</dbReference>
<dbReference type="InterPro" id="IPR043129">
    <property type="entry name" value="ATPase_NBD"/>
</dbReference>
<evidence type="ECO:0000256" key="6">
    <source>
        <dbReference type="HAMAP-Rule" id="MF_02207"/>
    </source>
</evidence>
<dbReference type="GO" id="GO:0005737">
    <property type="term" value="C:cytoplasm"/>
    <property type="evidence" value="ECO:0007669"/>
    <property type="project" value="UniProtKB-SubCell"/>
</dbReference>
<comment type="caution">
    <text evidence="7">The sequence shown here is derived from an EMBL/GenBank/DDBJ whole genome shotgun (WGS) entry which is preliminary data.</text>
</comment>
<dbReference type="Gene3D" id="3.30.420.40">
    <property type="match status" value="3"/>
</dbReference>
<accession>A0A1Z5IHD4</accession>
<sequence length="334" mass="35573">MAKDIGIDLGTANVLIYAVGKGIVLNEPSVVAVDTKSNQVLAVGSEAYRMVGRTPSNIRAIRPLKDGVISDFDVTESMLSYFISKLNVKGFLAKPNIMICAPTNITEIERRAIIQAAEKSGGGKVYLEEEPKVAAVGAGMDIFKPQGNMVIDIGGGTSDIAVLSLGDIVASKSIRVAGDELNVNIINFLKTKHNLQVGERTAESIKIKIGSAYPDEDFNESLEVRGRDAVSGMPRSIEITSKDIYPAISSVMTQIVHAAKEVLEIVPPELAADIIDRGIMLTGGGALLHGVDKLLIEQLKVPVVISENPLDNVAKGAGILLEHMGATTKKHGRR</sequence>
<evidence type="ECO:0000256" key="4">
    <source>
        <dbReference type="ARBA" id="ARBA00022960"/>
    </source>
</evidence>
<dbReference type="NCBIfam" id="TIGR00904">
    <property type="entry name" value="mreB"/>
    <property type="match status" value="1"/>
</dbReference>